<sequence length="90" mass="10208">MQDLIKFLVSTIVNHESDIEISEEKITSEQGREAVLYQIKVHPDDMGILIGKSGHTIQSVRTIAKIKAIKEGKYIDIRVVDNKQTSEEEK</sequence>
<organism evidence="4 5">
    <name type="scientific">candidate division WWE3 bacterium RIFCSPLOWO2_01_FULL_39_13</name>
    <dbReference type="NCBI Taxonomy" id="1802624"/>
    <lineage>
        <taxon>Bacteria</taxon>
        <taxon>Katanobacteria</taxon>
    </lineage>
</organism>
<evidence type="ECO:0000256" key="1">
    <source>
        <dbReference type="ARBA" id="ARBA00022490"/>
    </source>
</evidence>
<proteinExistence type="predicted"/>
<evidence type="ECO:0000313" key="4">
    <source>
        <dbReference type="EMBL" id="OGC51085.1"/>
    </source>
</evidence>
<dbReference type="STRING" id="1802624.A2982_02345"/>
<keyword evidence="2 3" id="KW-0694">RNA-binding</keyword>
<dbReference type="AlphaFoldDB" id="A0A1F4V1J0"/>
<accession>A0A1F4V1J0</accession>
<name>A0A1F4V1J0_UNCKA</name>
<gene>
    <name evidence="4" type="ORF">A2982_02345</name>
</gene>
<dbReference type="SUPFAM" id="SSF54814">
    <property type="entry name" value="Prokaryotic type KH domain (KH-domain type II)"/>
    <property type="match status" value="1"/>
</dbReference>
<dbReference type="InterPro" id="IPR015946">
    <property type="entry name" value="KH_dom-like_a/b"/>
</dbReference>
<dbReference type="PROSITE" id="PS50084">
    <property type="entry name" value="KH_TYPE_1"/>
    <property type="match status" value="1"/>
</dbReference>
<dbReference type="InterPro" id="IPR020627">
    <property type="entry name" value="KhpA"/>
</dbReference>
<protein>
    <submittedName>
        <fullName evidence="4">Uncharacterized protein</fullName>
    </submittedName>
</protein>
<evidence type="ECO:0000256" key="3">
    <source>
        <dbReference type="PROSITE-ProRule" id="PRU00117"/>
    </source>
</evidence>
<dbReference type="Pfam" id="PF13083">
    <property type="entry name" value="KH_KhpA-B"/>
    <property type="match status" value="1"/>
</dbReference>
<dbReference type="Proteomes" id="UP000178771">
    <property type="component" value="Unassembled WGS sequence"/>
</dbReference>
<dbReference type="InterPro" id="IPR009019">
    <property type="entry name" value="KH_sf_prok-type"/>
</dbReference>
<dbReference type="EMBL" id="MEVH01000031">
    <property type="protein sequence ID" value="OGC51085.1"/>
    <property type="molecule type" value="Genomic_DNA"/>
</dbReference>
<evidence type="ECO:0000256" key="2">
    <source>
        <dbReference type="ARBA" id="ARBA00022884"/>
    </source>
</evidence>
<evidence type="ECO:0000313" key="5">
    <source>
        <dbReference type="Proteomes" id="UP000178771"/>
    </source>
</evidence>
<dbReference type="PANTHER" id="PTHR34654:SF1">
    <property type="entry name" value="RNA-BINDING PROTEIN KHPA"/>
    <property type="match status" value="1"/>
</dbReference>
<comment type="caution">
    <text evidence="4">The sequence shown here is derived from an EMBL/GenBank/DDBJ whole genome shotgun (WGS) entry which is preliminary data.</text>
</comment>
<dbReference type="PANTHER" id="PTHR34654">
    <property type="entry name" value="UPF0109 PROTEIN SCO5592"/>
    <property type="match status" value="1"/>
</dbReference>
<reference evidence="4 5" key="1">
    <citation type="journal article" date="2016" name="Nat. Commun.">
        <title>Thousands of microbial genomes shed light on interconnected biogeochemical processes in an aquifer system.</title>
        <authorList>
            <person name="Anantharaman K."/>
            <person name="Brown C.T."/>
            <person name="Hug L.A."/>
            <person name="Sharon I."/>
            <person name="Castelle C.J."/>
            <person name="Probst A.J."/>
            <person name="Thomas B.C."/>
            <person name="Singh A."/>
            <person name="Wilkins M.J."/>
            <person name="Karaoz U."/>
            <person name="Brodie E.L."/>
            <person name="Williams K.H."/>
            <person name="Hubbard S.S."/>
            <person name="Banfield J.F."/>
        </authorList>
    </citation>
    <scope>NUCLEOTIDE SEQUENCE [LARGE SCALE GENOMIC DNA]</scope>
</reference>
<keyword evidence="1" id="KW-0963">Cytoplasm</keyword>
<dbReference type="Gene3D" id="3.30.300.20">
    <property type="match status" value="1"/>
</dbReference>
<dbReference type="GO" id="GO:0003723">
    <property type="term" value="F:RNA binding"/>
    <property type="evidence" value="ECO:0007669"/>
    <property type="project" value="UniProtKB-UniRule"/>
</dbReference>